<dbReference type="Pfam" id="PF01302">
    <property type="entry name" value="CAP_GLY"/>
    <property type="match status" value="1"/>
</dbReference>
<dbReference type="InterPro" id="IPR028750">
    <property type="entry name" value="CEP350/CC187"/>
</dbReference>
<feature type="region of interest" description="Disordered" evidence="2">
    <location>
        <begin position="265"/>
        <end position="318"/>
    </location>
</feature>
<feature type="compositionally biased region" description="Polar residues" evidence="2">
    <location>
        <begin position="622"/>
        <end position="641"/>
    </location>
</feature>
<proteinExistence type="predicted"/>
<evidence type="ECO:0000313" key="4">
    <source>
        <dbReference type="EMBL" id="CAG5112044.1"/>
    </source>
</evidence>
<feature type="coiled-coil region" evidence="1">
    <location>
        <begin position="509"/>
        <end position="549"/>
    </location>
</feature>
<dbReference type="SMART" id="SM01052">
    <property type="entry name" value="CAP_GLY"/>
    <property type="match status" value="1"/>
</dbReference>
<feature type="compositionally biased region" description="Low complexity" evidence="2">
    <location>
        <begin position="611"/>
        <end position="621"/>
    </location>
</feature>
<sequence length="703" mass="79170">MAPRPEYEHSGVLYSSPSEDECAQLVKPGQLDTFNQKRNEKLLERLKTLTRTLQHNEDAHATAGSEGHSPPSSFKSSSSSEQSRGRSRYEQLTFRPSQRGEKSAENSSKFLNSSQGDSDEAYDDDYSESGILEMFETIDKNFDLIQAQVQPIETKRADVQNPAFRKSKSAPRISEKSQLLQVGDRVLVKGKYLGFCKYIGPILEDYLPRDLLGEVFVGVQLDEPLTNNSGIFGSRQYFDCPHGFGLMVTSEKVSKLEQMYSDLDAAKPPSEHNSDQTSLHSGSQDQHSLGSSIETEQSRGRSKEMSNNERKKRSKSVADISRMMKTTNWFEDRPVKVSTGWKSLNRSKSISNLDHRAFLAESDPREVLNQIKKMQPSFGYGTYPAQVSDPYQFGSEPGVFGLSRSVSQHHQGEESPFSWQADNNLLRQSFARIVSSSSAPAHSNGQFFNQAPPPLYTRPSFTGSLPTGGFYHHEAFSSDSEAGLTRMYSAPIRKPSFTDYRAFQQQQKLQQLQQQQLLQQQEQQRVQQQKALQRQQIQQQQQQQQLQQQPQQQLCATCAACKTCAPLRPAFHNINVFDPLGLSFNSYQPPASQPTRQAFTPPSIPAPVPPTSSSSQTLPRTISQAQSMPPSVLKKSSTLPPVSSKEKLLQEFDRRRQQHFDTMSMTSTQSASIEYEKWKQRHGITTGRQMKKGLSKLQTAFNY</sequence>
<protein>
    <submittedName>
        <fullName evidence="4">Oidioi.mRNA.OKI2018_I69.chr2.g6302.t1.cds</fullName>
    </submittedName>
</protein>
<dbReference type="PANTHER" id="PTHR13958:SF3">
    <property type="entry name" value="CAP-GLY DOMAIN-CONTAINING PROTEIN-RELATED"/>
    <property type="match status" value="1"/>
</dbReference>
<feature type="region of interest" description="Disordered" evidence="2">
    <location>
        <begin position="439"/>
        <end position="460"/>
    </location>
</feature>
<evidence type="ECO:0000256" key="1">
    <source>
        <dbReference type="SAM" id="Coils"/>
    </source>
</evidence>
<evidence type="ECO:0000256" key="2">
    <source>
        <dbReference type="SAM" id="MobiDB-lite"/>
    </source>
</evidence>
<dbReference type="Gene3D" id="2.30.30.190">
    <property type="entry name" value="CAP Gly-rich-like domain"/>
    <property type="match status" value="1"/>
</dbReference>
<feature type="region of interest" description="Disordered" evidence="2">
    <location>
        <begin position="588"/>
        <end position="646"/>
    </location>
</feature>
<gene>
    <name evidence="4" type="ORF">OKIOD_LOCUS15067</name>
</gene>
<dbReference type="Proteomes" id="UP001158576">
    <property type="component" value="Chromosome 2"/>
</dbReference>
<keyword evidence="1" id="KW-0175">Coiled coil</keyword>
<feature type="domain" description="CAP-Gly" evidence="3">
    <location>
        <begin position="215"/>
        <end position="249"/>
    </location>
</feature>
<name>A0ABN7T7D5_OIKDI</name>
<feature type="compositionally biased region" description="Polar residues" evidence="2">
    <location>
        <begin position="275"/>
        <end position="295"/>
    </location>
</feature>
<organism evidence="4 5">
    <name type="scientific">Oikopleura dioica</name>
    <name type="common">Tunicate</name>
    <dbReference type="NCBI Taxonomy" id="34765"/>
    <lineage>
        <taxon>Eukaryota</taxon>
        <taxon>Metazoa</taxon>
        <taxon>Chordata</taxon>
        <taxon>Tunicata</taxon>
        <taxon>Appendicularia</taxon>
        <taxon>Copelata</taxon>
        <taxon>Oikopleuridae</taxon>
        <taxon>Oikopleura</taxon>
    </lineage>
</organism>
<feature type="compositionally biased region" description="Basic and acidic residues" evidence="2">
    <location>
        <begin position="296"/>
        <end position="309"/>
    </location>
</feature>
<dbReference type="PROSITE" id="PS50245">
    <property type="entry name" value="CAP_GLY_2"/>
    <property type="match status" value="1"/>
</dbReference>
<feature type="compositionally biased region" description="Polar residues" evidence="2">
    <location>
        <begin position="588"/>
        <end position="598"/>
    </location>
</feature>
<feature type="region of interest" description="Disordered" evidence="2">
    <location>
        <begin position="45"/>
        <end position="124"/>
    </location>
</feature>
<dbReference type="EMBL" id="OU015567">
    <property type="protein sequence ID" value="CAG5112044.1"/>
    <property type="molecule type" value="Genomic_DNA"/>
</dbReference>
<keyword evidence="5" id="KW-1185">Reference proteome</keyword>
<accession>A0ABN7T7D5</accession>
<dbReference type="InterPro" id="IPR000938">
    <property type="entry name" value="CAP-Gly_domain"/>
</dbReference>
<dbReference type="SUPFAM" id="SSF74924">
    <property type="entry name" value="Cap-Gly domain"/>
    <property type="match status" value="1"/>
</dbReference>
<reference evidence="4 5" key="1">
    <citation type="submission" date="2021-04" db="EMBL/GenBank/DDBJ databases">
        <authorList>
            <person name="Bliznina A."/>
        </authorList>
    </citation>
    <scope>NUCLEOTIDE SEQUENCE [LARGE SCALE GENOMIC DNA]</scope>
</reference>
<feature type="compositionally biased region" description="Polar residues" evidence="2">
    <location>
        <begin position="439"/>
        <end position="449"/>
    </location>
</feature>
<dbReference type="PANTHER" id="PTHR13958">
    <property type="entry name" value="CENTROSOME-ASSOCIATED PROTEIN 350"/>
    <property type="match status" value="1"/>
</dbReference>
<evidence type="ECO:0000259" key="3">
    <source>
        <dbReference type="PROSITE" id="PS50245"/>
    </source>
</evidence>
<feature type="compositionally biased region" description="Low complexity" evidence="2">
    <location>
        <begin position="65"/>
        <end position="82"/>
    </location>
</feature>
<evidence type="ECO:0000313" key="5">
    <source>
        <dbReference type="Proteomes" id="UP001158576"/>
    </source>
</evidence>
<feature type="compositionally biased region" description="Polar residues" evidence="2">
    <location>
        <begin position="105"/>
        <end position="116"/>
    </location>
</feature>
<dbReference type="InterPro" id="IPR036859">
    <property type="entry name" value="CAP-Gly_dom_sf"/>
</dbReference>